<feature type="domain" description="RNA polymerase sigma-70 region 2" evidence="5">
    <location>
        <begin position="10"/>
        <end position="72"/>
    </location>
</feature>
<dbReference type="Pfam" id="PF08281">
    <property type="entry name" value="Sigma70_r4_2"/>
    <property type="match status" value="1"/>
</dbReference>
<comment type="similarity">
    <text evidence="1">Belongs to the sigma-70 factor family. ECF subfamily.</text>
</comment>
<organism evidence="7 8">
    <name type="scientific">Novipirellula herctigrandis</name>
    <dbReference type="NCBI Taxonomy" id="2527986"/>
    <lineage>
        <taxon>Bacteria</taxon>
        <taxon>Pseudomonadati</taxon>
        <taxon>Planctomycetota</taxon>
        <taxon>Planctomycetia</taxon>
        <taxon>Pirellulales</taxon>
        <taxon>Pirellulaceae</taxon>
        <taxon>Novipirellula</taxon>
    </lineage>
</organism>
<dbReference type="RefSeq" id="WP_146402007.1">
    <property type="nucleotide sequence ID" value="NZ_SJPJ01000001.1"/>
</dbReference>
<dbReference type="InterPro" id="IPR014284">
    <property type="entry name" value="RNA_pol_sigma-70_dom"/>
</dbReference>
<evidence type="ECO:0000256" key="4">
    <source>
        <dbReference type="ARBA" id="ARBA00023163"/>
    </source>
</evidence>
<dbReference type="InterPro" id="IPR013325">
    <property type="entry name" value="RNA_pol_sigma_r2"/>
</dbReference>
<dbReference type="GO" id="GO:0016987">
    <property type="term" value="F:sigma factor activity"/>
    <property type="evidence" value="ECO:0007669"/>
    <property type="project" value="UniProtKB-KW"/>
</dbReference>
<dbReference type="Gene3D" id="1.10.1740.10">
    <property type="match status" value="1"/>
</dbReference>
<protein>
    <submittedName>
        <fullName evidence="7">ECF RNA polymerase sigma factor SigW</fullName>
    </submittedName>
</protein>
<dbReference type="GO" id="GO:0003677">
    <property type="term" value="F:DNA binding"/>
    <property type="evidence" value="ECO:0007669"/>
    <property type="project" value="InterPro"/>
</dbReference>
<evidence type="ECO:0000256" key="2">
    <source>
        <dbReference type="ARBA" id="ARBA00023015"/>
    </source>
</evidence>
<evidence type="ECO:0000259" key="5">
    <source>
        <dbReference type="Pfam" id="PF04542"/>
    </source>
</evidence>
<proteinExistence type="inferred from homology"/>
<dbReference type="PANTHER" id="PTHR43133">
    <property type="entry name" value="RNA POLYMERASE ECF-TYPE SIGMA FACTO"/>
    <property type="match status" value="1"/>
</dbReference>
<dbReference type="InterPro" id="IPR036388">
    <property type="entry name" value="WH-like_DNA-bd_sf"/>
</dbReference>
<evidence type="ECO:0000313" key="8">
    <source>
        <dbReference type="Proteomes" id="UP000315010"/>
    </source>
</evidence>
<dbReference type="Pfam" id="PF04542">
    <property type="entry name" value="Sigma70_r2"/>
    <property type="match status" value="1"/>
</dbReference>
<keyword evidence="4" id="KW-0804">Transcription</keyword>
<name>A0A5C5ZAG5_9BACT</name>
<dbReference type="EMBL" id="SJPJ01000001">
    <property type="protein sequence ID" value="TWT84334.1"/>
    <property type="molecule type" value="Genomic_DNA"/>
</dbReference>
<evidence type="ECO:0000256" key="3">
    <source>
        <dbReference type="ARBA" id="ARBA00023082"/>
    </source>
</evidence>
<accession>A0A5C5ZAG5</accession>
<dbReference type="OrthoDB" id="6383365at2"/>
<dbReference type="InterPro" id="IPR039425">
    <property type="entry name" value="RNA_pol_sigma-70-like"/>
</dbReference>
<dbReference type="GO" id="GO:0006352">
    <property type="term" value="P:DNA-templated transcription initiation"/>
    <property type="evidence" value="ECO:0007669"/>
    <property type="project" value="InterPro"/>
</dbReference>
<dbReference type="SUPFAM" id="SSF88946">
    <property type="entry name" value="Sigma2 domain of RNA polymerase sigma factors"/>
    <property type="match status" value="1"/>
</dbReference>
<dbReference type="AlphaFoldDB" id="A0A5C5ZAG5"/>
<dbReference type="NCBIfam" id="TIGR02989">
    <property type="entry name" value="Sig-70_gvs1"/>
    <property type="match status" value="1"/>
</dbReference>
<keyword evidence="8" id="KW-1185">Reference proteome</keyword>
<dbReference type="Proteomes" id="UP000315010">
    <property type="component" value="Unassembled WGS sequence"/>
</dbReference>
<evidence type="ECO:0000256" key="1">
    <source>
        <dbReference type="ARBA" id="ARBA00010641"/>
    </source>
</evidence>
<dbReference type="NCBIfam" id="TIGR02937">
    <property type="entry name" value="sigma70-ECF"/>
    <property type="match status" value="1"/>
</dbReference>
<feature type="domain" description="RNA polymerase sigma factor 70 region 4 type 2" evidence="6">
    <location>
        <begin position="107"/>
        <end position="158"/>
    </location>
</feature>
<dbReference type="InterPro" id="IPR007627">
    <property type="entry name" value="RNA_pol_sigma70_r2"/>
</dbReference>
<comment type="caution">
    <text evidence="7">The sequence shown here is derived from an EMBL/GenBank/DDBJ whole genome shotgun (WGS) entry which is preliminary data.</text>
</comment>
<dbReference type="InterPro" id="IPR014331">
    <property type="entry name" value="RNA_pol_sigma70_ECF_RHOBA"/>
</dbReference>
<evidence type="ECO:0000259" key="6">
    <source>
        <dbReference type="Pfam" id="PF08281"/>
    </source>
</evidence>
<sequence>MNHSDEFLELITEYQGRLFGFVLSMLGNVDQANEVLQEINLVLWKKSDDFTPGSSFKAWSFRVAHFQVMAFRQRQIRDRLVFDDAALEKLSRDAMAIDDVYEQRVARLEGCMQRLSERNRDVVRRFYVNGESMNEIGAVLKRTANAVGQTLFRIRRTLIKCVSDESEVADVAG</sequence>
<dbReference type="SUPFAM" id="SSF88659">
    <property type="entry name" value="Sigma3 and sigma4 domains of RNA polymerase sigma factors"/>
    <property type="match status" value="1"/>
</dbReference>
<dbReference type="PANTHER" id="PTHR43133:SF51">
    <property type="entry name" value="RNA POLYMERASE SIGMA FACTOR"/>
    <property type="match status" value="1"/>
</dbReference>
<keyword evidence="2" id="KW-0805">Transcription regulation</keyword>
<dbReference type="InterPro" id="IPR013324">
    <property type="entry name" value="RNA_pol_sigma_r3/r4-like"/>
</dbReference>
<evidence type="ECO:0000313" key="7">
    <source>
        <dbReference type="EMBL" id="TWT84334.1"/>
    </source>
</evidence>
<reference evidence="7 8" key="1">
    <citation type="submission" date="2019-02" db="EMBL/GenBank/DDBJ databases">
        <title>Deep-cultivation of Planctomycetes and their phenomic and genomic characterization uncovers novel biology.</title>
        <authorList>
            <person name="Wiegand S."/>
            <person name="Jogler M."/>
            <person name="Boedeker C."/>
            <person name="Pinto D."/>
            <person name="Vollmers J."/>
            <person name="Rivas-Marin E."/>
            <person name="Kohn T."/>
            <person name="Peeters S.H."/>
            <person name="Heuer A."/>
            <person name="Rast P."/>
            <person name="Oberbeckmann S."/>
            <person name="Bunk B."/>
            <person name="Jeske O."/>
            <person name="Meyerdierks A."/>
            <person name="Storesund J.E."/>
            <person name="Kallscheuer N."/>
            <person name="Luecker S."/>
            <person name="Lage O.M."/>
            <person name="Pohl T."/>
            <person name="Merkel B.J."/>
            <person name="Hornburger P."/>
            <person name="Mueller R.-W."/>
            <person name="Bruemmer F."/>
            <person name="Labrenz M."/>
            <person name="Spormann A.M."/>
            <person name="Op Den Camp H."/>
            <person name="Overmann J."/>
            <person name="Amann R."/>
            <person name="Jetten M.S.M."/>
            <person name="Mascher T."/>
            <person name="Medema M.H."/>
            <person name="Devos D.P."/>
            <person name="Kaster A.-K."/>
            <person name="Ovreas L."/>
            <person name="Rohde M."/>
            <person name="Galperin M.Y."/>
            <person name="Jogler C."/>
        </authorList>
    </citation>
    <scope>NUCLEOTIDE SEQUENCE [LARGE SCALE GENOMIC DNA]</scope>
    <source>
        <strain evidence="7 8">CA13</strain>
    </source>
</reference>
<keyword evidence="3" id="KW-0731">Sigma factor</keyword>
<dbReference type="Gene3D" id="1.10.10.10">
    <property type="entry name" value="Winged helix-like DNA-binding domain superfamily/Winged helix DNA-binding domain"/>
    <property type="match status" value="1"/>
</dbReference>
<gene>
    <name evidence="7" type="primary">sigW_10</name>
    <name evidence="7" type="ORF">CA13_58110</name>
</gene>
<dbReference type="InterPro" id="IPR013249">
    <property type="entry name" value="RNA_pol_sigma70_r4_t2"/>
</dbReference>